<gene>
    <name evidence="2" type="ORF">BTBSAS_220018</name>
</gene>
<name>A0A2X0Q4J7_BROTH</name>
<reference evidence="3" key="1">
    <citation type="submission" date="2018-04" db="EMBL/GenBank/DDBJ databases">
        <authorList>
            <person name="Illikoud N."/>
        </authorList>
    </citation>
    <scope>NUCLEOTIDE SEQUENCE [LARGE SCALE GENOMIC DNA]</scope>
</reference>
<evidence type="ECO:0000313" key="2">
    <source>
        <dbReference type="EMBL" id="SPP28521.1"/>
    </source>
</evidence>
<feature type="transmembrane region" description="Helical" evidence="1">
    <location>
        <begin position="28"/>
        <end position="45"/>
    </location>
</feature>
<dbReference type="EMBL" id="OUNC01000015">
    <property type="protein sequence ID" value="SPP28521.1"/>
    <property type="molecule type" value="Genomic_DNA"/>
</dbReference>
<protein>
    <submittedName>
        <fullName evidence="2">Uncharacterized protein</fullName>
    </submittedName>
</protein>
<accession>A0A2X0Q4J7</accession>
<keyword evidence="1" id="KW-0472">Membrane</keyword>
<dbReference type="RefSeq" id="WP_154657741.1">
    <property type="nucleotide sequence ID" value="NZ_CBCPHX010000006.1"/>
</dbReference>
<proteinExistence type="predicted"/>
<dbReference type="GeneID" id="66538461"/>
<keyword evidence="1" id="KW-0812">Transmembrane</keyword>
<feature type="transmembrane region" description="Helical" evidence="1">
    <location>
        <begin position="7"/>
        <end position="22"/>
    </location>
</feature>
<evidence type="ECO:0000256" key="1">
    <source>
        <dbReference type="SAM" id="Phobius"/>
    </source>
</evidence>
<dbReference type="AlphaFoldDB" id="A0A2X0Q4J7"/>
<dbReference type="OrthoDB" id="9908247at2"/>
<keyword evidence="1" id="KW-1133">Transmembrane helix</keyword>
<evidence type="ECO:0000313" key="3">
    <source>
        <dbReference type="Proteomes" id="UP000270190"/>
    </source>
</evidence>
<sequence>MGLLVQVLMYFMLALGVIQLFKRNIDWAVMWLLIGAGLFILVKFYV</sequence>
<dbReference type="Proteomes" id="UP000270190">
    <property type="component" value="Unassembled WGS sequence"/>
</dbReference>
<organism evidence="2 3">
    <name type="scientific">Brochothrix thermosphacta</name>
    <name type="common">Microbacterium thermosphactum</name>
    <dbReference type="NCBI Taxonomy" id="2756"/>
    <lineage>
        <taxon>Bacteria</taxon>
        <taxon>Bacillati</taxon>
        <taxon>Bacillota</taxon>
        <taxon>Bacilli</taxon>
        <taxon>Bacillales</taxon>
        <taxon>Listeriaceae</taxon>
        <taxon>Brochothrix</taxon>
    </lineage>
</organism>